<dbReference type="Pfam" id="PF08461">
    <property type="entry name" value="WHD_RNase_R"/>
    <property type="match status" value="1"/>
</dbReference>
<evidence type="ECO:0000256" key="4">
    <source>
        <dbReference type="ARBA" id="ARBA00022722"/>
    </source>
</evidence>
<dbReference type="RefSeq" id="WP_183165410.1">
    <property type="nucleotide sequence ID" value="NZ_JACHXI010000002.1"/>
</dbReference>
<keyword evidence="3 8" id="KW-0963">Cytoplasm</keyword>
<dbReference type="CDD" id="cd04471">
    <property type="entry name" value="S1_RNase_R"/>
    <property type="match status" value="1"/>
</dbReference>
<feature type="domain" description="S1 motif" evidence="10">
    <location>
        <begin position="667"/>
        <end position="748"/>
    </location>
</feature>
<name>A0A839T203_AZOMA</name>
<dbReference type="Proteomes" id="UP000549250">
    <property type="component" value="Unassembled WGS sequence"/>
</dbReference>
<dbReference type="SMART" id="SM00955">
    <property type="entry name" value="RNB"/>
    <property type="match status" value="1"/>
</dbReference>
<dbReference type="SMART" id="SM00316">
    <property type="entry name" value="S1"/>
    <property type="match status" value="1"/>
</dbReference>
<dbReference type="InterPro" id="IPR003029">
    <property type="entry name" value="S1_domain"/>
</dbReference>
<evidence type="ECO:0000259" key="10">
    <source>
        <dbReference type="PROSITE" id="PS50126"/>
    </source>
</evidence>
<dbReference type="NCBIfam" id="TIGR00358">
    <property type="entry name" value="3_prime_RNase"/>
    <property type="match status" value="1"/>
</dbReference>
<evidence type="ECO:0000256" key="7">
    <source>
        <dbReference type="ARBA" id="ARBA00022884"/>
    </source>
</evidence>
<dbReference type="InterPro" id="IPR011805">
    <property type="entry name" value="RNase_R"/>
</dbReference>
<dbReference type="EC" id="3.1.13.1" evidence="8"/>
<reference evidence="11 12" key="1">
    <citation type="submission" date="2020-08" db="EMBL/GenBank/DDBJ databases">
        <title>Genomic Encyclopedia of Type Strains, Phase III (KMG-III): the genomes of soil and plant-associated and newly described type strains.</title>
        <authorList>
            <person name="Whitman W."/>
        </authorList>
    </citation>
    <scope>NUCLEOTIDE SEQUENCE [LARGE SCALE GENOMIC DNA]</scope>
    <source>
        <strain evidence="11 12">CECT 4462</strain>
    </source>
</reference>
<dbReference type="GO" id="GO:0003723">
    <property type="term" value="F:RNA binding"/>
    <property type="evidence" value="ECO:0007669"/>
    <property type="project" value="UniProtKB-UniRule"/>
</dbReference>
<evidence type="ECO:0000256" key="2">
    <source>
        <dbReference type="ARBA" id="ARBA00004496"/>
    </source>
</evidence>
<dbReference type="InterPro" id="IPR001900">
    <property type="entry name" value="RNase_II/R"/>
</dbReference>
<evidence type="ECO:0000256" key="9">
    <source>
        <dbReference type="SAM" id="MobiDB-lite"/>
    </source>
</evidence>
<dbReference type="InterPro" id="IPR050180">
    <property type="entry name" value="RNR_Ribonuclease"/>
</dbReference>
<keyword evidence="7 8" id="KW-0694">RNA-binding</keyword>
<protein>
    <recommendedName>
        <fullName evidence="8">Ribonuclease R</fullName>
        <shortName evidence="8">RNase R</shortName>
        <ecNumber evidence="8">3.1.13.1</ecNumber>
    </recommendedName>
</protein>
<dbReference type="GO" id="GO:0006402">
    <property type="term" value="P:mRNA catabolic process"/>
    <property type="evidence" value="ECO:0007669"/>
    <property type="project" value="TreeGrafter"/>
</dbReference>
<evidence type="ECO:0000256" key="6">
    <source>
        <dbReference type="ARBA" id="ARBA00022839"/>
    </source>
</evidence>
<dbReference type="EMBL" id="JACHXI010000002">
    <property type="protein sequence ID" value="MBB3102424.1"/>
    <property type="molecule type" value="Genomic_DNA"/>
</dbReference>
<dbReference type="InterPro" id="IPR013223">
    <property type="entry name" value="RNase_B_OB_dom"/>
</dbReference>
<feature type="region of interest" description="Disordered" evidence="9">
    <location>
        <begin position="814"/>
        <end position="874"/>
    </location>
</feature>
<dbReference type="Gene3D" id="2.40.50.140">
    <property type="entry name" value="Nucleic acid-binding proteins"/>
    <property type="match status" value="2"/>
</dbReference>
<dbReference type="Pfam" id="PF17876">
    <property type="entry name" value="CSD2"/>
    <property type="match status" value="1"/>
</dbReference>
<keyword evidence="5 8" id="KW-0378">Hydrolase</keyword>
<evidence type="ECO:0000256" key="8">
    <source>
        <dbReference type="HAMAP-Rule" id="MF_01895"/>
    </source>
</evidence>
<dbReference type="InterPro" id="IPR004476">
    <property type="entry name" value="RNase_II/RNase_R"/>
</dbReference>
<comment type="caution">
    <text evidence="11">The sequence shown here is derived from an EMBL/GenBank/DDBJ whole genome shotgun (WGS) entry which is preliminary data.</text>
</comment>
<dbReference type="PANTHER" id="PTHR23355">
    <property type="entry name" value="RIBONUCLEASE"/>
    <property type="match status" value="1"/>
</dbReference>
<keyword evidence="4 8" id="KW-0540">Nuclease</keyword>
<dbReference type="PANTHER" id="PTHR23355:SF9">
    <property type="entry name" value="DIS3-LIKE EXONUCLEASE 2"/>
    <property type="match status" value="1"/>
</dbReference>
<dbReference type="AlphaFoldDB" id="A0A839T203"/>
<comment type="function">
    <text evidence="8">3'-5' exoribonuclease that releases 5'-nucleoside monophosphates and is involved in maturation of structured RNAs.</text>
</comment>
<organism evidence="11 12">
    <name type="scientific">Azomonas macrocytogenes</name>
    <name type="common">Azotobacter macrocytogenes</name>
    <dbReference type="NCBI Taxonomy" id="69962"/>
    <lineage>
        <taxon>Bacteria</taxon>
        <taxon>Pseudomonadati</taxon>
        <taxon>Pseudomonadota</taxon>
        <taxon>Gammaproteobacteria</taxon>
        <taxon>Pseudomonadales</taxon>
        <taxon>Pseudomonadaceae</taxon>
        <taxon>Azomonas</taxon>
    </lineage>
</organism>
<dbReference type="PROSITE" id="PS50126">
    <property type="entry name" value="S1"/>
    <property type="match status" value="1"/>
</dbReference>
<evidence type="ECO:0000256" key="1">
    <source>
        <dbReference type="ARBA" id="ARBA00001849"/>
    </source>
</evidence>
<dbReference type="InterPro" id="IPR012340">
    <property type="entry name" value="NA-bd_OB-fold"/>
</dbReference>
<dbReference type="NCBIfam" id="TIGR02063">
    <property type="entry name" value="RNase_R"/>
    <property type="match status" value="1"/>
</dbReference>
<dbReference type="NCBIfam" id="NF008648">
    <property type="entry name" value="PRK11642.1"/>
    <property type="match status" value="1"/>
</dbReference>
<sequence>MADWQSLDPEAAREAEKYEKPIPSRELILQHLSERGSAATREQLLDEFGLESEDDIEALRRRLRAMERDGQLIYTRRGAYAPVDKLDLLRGRVSGHRDGFGFFIPEDGSDDLFLSPNQMRLVFDGDRCLVRVAGVDRRGRREGAIVEVIGRAHESVVGRYYVESGVGFVVADNPKIQQEILITPGRDFDAQASQFVEVKITHWPTQRFQAQGDIVEIIGDYMAPGMEIDVALRSFDIPHDWPAAVEQEARRLRPEVNERDKEKRVDLRHLPFVTIDGEDARDFDDAVYCEKPAGLKGLVAGGFRLFVAIADVSHYVKIGSALDEEAQKRGNSVYFPERVVPMLPEILSNGLCSLNPKVDRLAMVCEINLSRTGRMIDYRFYEAVIHSQARLTYNKVSAMLERSRSAEGRRLGVEHAEVLPHLKQLYALFKVLLKARHERGAIDFDTQETRIIFGRDRKIVEIRPTLRNDAHRLIEECMLCANVAAADFLQKHELPGLYRIHDLPPAERLDNLRSFLGELGLSLHKGKGAPSPKNYQALLEQIHDRPDFHLIQTVMLRSMSQAVYSADNHGHFGLNYEAYTHFTSPIRRYPDLLVHRAIRSVIRSRRETPYVQRADAPVIPKARIYPYDEAALDQLGEQCSMTERRADEATRDVVNWLKCEFMQDRVGETFPGVITAVTGFGIFVELTDIYVEGLVHVTALPSDYYHFDPLHHRLAGEHSGRSFRLGDSVEVRVVRVDLDERKIDFELIASTWSTDNSPAPARKTGRQRNPGKKGRERGSEDVGDALPSADQTSLSEVTKSREIKKSLLAEAREALIGKRGKKGDRKDKKTEASGVIETDNYKRPASGGALAKNKKRSTFNSNGGSTPRKRKVKS</sequence>
<dbReference type="InterPro" id="IPR013668">
    <property type="entry name" value="RNase_R_HTH_12"/>
</dbReference>
<keyword evidence="12" id="KW-1185">Reference proteome</keyword>
<dbReference type="GO" id="GO:0008859">
    <property type="term" value="F:exoribonuclease II activity"/>
    <property type="evidence" value="ECO:0007669"/>
    <property type="project" value="UniProtKB-UniRule"/>
</dbReference>
<keyword evidence="6 8" id="KW-0269">Exonuclease</keyword>
<comment type="subcellular location">
    <subcellularLocation>
        <location evidence="2 8">Cytoplasm</location>
    </subcellularLocation>
</comment>
<dbReference type="Pfam" id="PF00773">
    <property type="entry name" value="RNB"/>
    <property type="match status" value="1"/>
</dbReference>
<evidence type="ECO:0000256" key="3">
    <source>
        <dbReference type="ARBA" id="ARBA00022490"/>
    </source>
</evidence>
<evidence type="ECO:0000256" key="5">
    <source>
        <dbReference type="ARBA" id="ARBA00022801"/>
    </source>
</evidence>
<dbReference type="SMART" id="SM00357">
    <property type="entry name" value="CSP"/>
    <property type="match status" value="1"/>
</dbReference>
<dbReference type="Pfam" id="PF00575">
    <property type="entry name" value="S1"/>
    <property type="match status" value="1"/>
</dbReference>
<dbReference type="Pfam" id="PF08206">
    <property type="entry name" value="OB_RNB"/>
    <property type="match status" value="1"/>
</dbReference>
<feature type="region of interest" description="Disordered" evidence="9">
    <location>
        <begin position="754"/>
        <end position="800"/>
    </location>
</feature>
<evidence type="ECO:0000313" key="12">
    <source>
        <dbReference type="Proteomes" id="UP000549250"/>
    </source>
</evidence>
<dbReference type="HAMAP" id="MF_01895">
    <property type="entry name" value="RNase_R"/>
    <property type="match status" value="1"/>
</dbReference>
<gene>
    <name evidence="8" type="primary">rnr</name>
    <name evidence="11" type="ORF">FHR87_000797</name>
</gene>
<dbReference type="InterPro" id="IPR022966">
    <property type="entry name" value="RNase_II/R_CS"/>
</dbReference>
<comment type="similarity">
    <text evidence="8">Belongs to the RNR ribonuclease family. RNase R subfamily.</text>
</comment>
<feature type="compositionally biased region" description="Basic residues" evidence="9">
    <location>
        <begin position="763"/>
        <end position="775"/>
    </location>
</feature>
<comment type="catalytic activity">
    <reaction evidence="1 8">
        <text>Exonucleolytic cleavage in the 3'- to 5'-direction to yield nucleoside 5'-phosphates.</text>
        <dbReference type="EC" id="3.1.13.1"/>
    </reaction>
</comment>
<dbReference type="InterPro" id="IPR040476">
    <property type="entry name" value="CSD2"/>
</dbReference>
<dbReference type="GO" id="GO:0005829">
    <property type="term" value="C:cytosol"/>
    <property type="evidence" value="ECO:0007669"/>
    <property type="project" value="TreeGrafter"/>
</dbReference>
<proteinExistence type="inferred from homology"/>
<dbReference type="SUPFAM" id="SSF50249">
    <property type="entry name" value="Nucleic acid-binding proteins"/>
    <property type="match status" value="4"/>
</dbReference>
<dbReference type="InterPro" id="IPR011129">
    <property type="entry name" value="CSD"/>
</dbReference>
<dbReference type="PROSITE" id="PS01175">
    <property type="entry name" value="RIBONUCLEASE_II"/>
    <property type="match status" value="1"/>
</dbReference>
<accession>A0A839T203</accession>
<evidence type="ECO:0000313" key="11">
    <source>
        <dbReference type="EMBL" id="MBB3102424.1"/>
    </source>
</evidence>